<feature type="transmembrane region" description="Helical" evidence="6">
    <location>
        <begin position="369"/>
        <end position="388"/>
    </location>
</feature>
<feature type="domain" description="Major facilitator superfamily (MFS) profile" evidence="7">
    <location>
        <begin position="20"/>
        <end position="486"/>
    </location>
</feature>
<keyword evidence="2 6" id="KW-0812">Transmembrane</keyword>
<dbReference type="InterPro" id="IPR020846">
    <property type="entry name" value="MFS_dom"/>
</dbReference>
<evidence type="ECO:0000313" key="8">
    <source>
        <dbReference type="EMBL" id="CAG5116381.1"/>
    </source>
</evidence>
<dbReference type="Pfam" id="PF00083">
    <property type="entry name" value="Sugar_tr"/>
    <property type="match status" value="1"/>
</dbReference>
<dbReference type="Gene3D" id="1.20.1250.20">
    <property type="entry name" value="MFS general substrate transporter like domains"/>
    <property type="match status" value="1"/>
</dbReference>
<dbReference type="InterPro" id="IPR005828">
    <property type="entry name" value="MFS_sugar_transport-like"/>
</dbReference>
<comment type="caution">
    <text evidence="8">The sequence shown here is derived from an EMBL/GenBank/DDBJ whole genome shotgun (WGS) entry which is preliminary data.</text>
</comment>
<dbReference type="PROSITE" id="PS50850">
    <property type="entry name" value="MFS"/>
    <property type="match status" value="1"/>
</dbReference>
<feature type="transmembrane region" description="Helical" evidence="6">
    <location>
        <begin position="197"/>
        <end position="215"/>
    </location>
</feature>
<feature type="region of interest" description="Disordered" evidence="5">
    <location>
        <begin position="658"/>
        <end position="692"/>
    </location>
</feature>
<comment type="subcellular location">
    <subcellularLocation>
        <location evidence="1">Membrane</location>
        <topology evidence="1">Multi-pass membrane protein</topology>
    </subcellularLocation>
</comment>
<feature type="compositionally biased region" description="Basic and acidic residues" evidence="5">
    <location>
        <begin position="675"/>
        <end position="685"/>
    </location>
</feature>
<evidence type="ECO:0000256" key="6">
    <source>
        <dbReference type="SAM" id="Phobius"/>
    </source>
</evidence>
<evidence type="ECO:0000256" key="3">
    <source>
        <dbReference type="ARBA" id="ARBA00022989"/>
    </source>
</evidence>
<evidence type="ECO:0000256" key="1">
    <source>
        <dbReference type="ARBA" id="ARBA00004141"/>
    </source>
</evidence>
<keyword evidence="9" id="KW-1185">Reference proteome</keyword>
<organism evidence="8 9">
    <name type="scientific">Candidula unifasciata</name>
    <dbReference type="NCBI Taxonomy" id="100452"/>
    <lineage>
        <taxon>Eukaryota</taxon>
        <taxon>Metazoa</taxon>
        <taxon>Spiralia</taxon>
        <taxon>Lophotrochozoa</taxon>
        <taxon>Mollusca</taxon>
        <taxon>Gastropoda</taxon>
        <taxon>Heterobranchia</taxon>
        <taxon>Euthyneura</taxon>
        <taxon>Panpulmonata</taxon>
        <taxon>Eupulmonata</taxon>
        <taxon>Stylommatophora</taxon>
        <taxon>Helicina</taxon>
        <taxon>Helicoidea</taxon>
        <taxon>Geomitridae</taxon>
        <taxon>Candidula</taxon>
    </lineage>
</organism>
<dbReference type="PANTHER" id="PTHR24064">
    <property type="entry name" value="SOLUTE CARRIER FAMILY 22 MEMBER"/>
    <property type="match status" value="1"/>
</dbReference>
<feature type="transmembrane region" description="Helical" evidence="6">
    <location>
        <begin position="106"/>
        <end position="126"/>
    </location>
</feature>
<dbReference type="GO" id="GO:0016020">
    <property type="term" value="C:membrane"/>
    <property type="evidence" value="ECO:0007669"/>
    <property type="project" value="UniProtKB-SubCell"/>
</dbReference>
<evidence type="ECO:0000313" key="9">
    <source>
        <dbReference type="Proteomes" id="UP000678393"/>
    </source>
</evidence>
<dbReference type="AlphaFoldDB" id="A0A8S3YLZ8"/>
<dbReference type="PROSITE" id="PS00216">
    <property type="entry name" value="SUGAR_TRANSPORT_1"/>
    <property type="match status" value="1"/>
</dbReference>
<dbReference type="Proteomes" id="UP000678393">
    <property type="component" value="Unassembled WGS sequence"/>
</dbReference>
<dbReference type="EMBL" id="CAJHNH020000248">
    <property type="protein sequence ID" value="CAG5116381.1"/>
    <property type="molecule type" value="Genomic_DNA"/>
</dbReference>
<keyword evidence="3 6" id="KW-1133">Transmembrane helix</keyword>
<accession>A0A8S3YLZ8</accession>
<name>A0A8S3YLZ8_9EUPU</name>
<protein>
    <recommendedName>
        <fullName evidence="7">Major facilitator superfamily (MFS) profile domain-containing protein</fullName>
    </recommendedName>
</protein>
<feature type="transmembrane region" description="Helical" evidence="6">
    <location>
        <begin position="340"/>
        <end position="362"/>
    </location>
</feature>
<dbReference type="InterPro" id="IPR036259">
    <property type="entry name" value="MFS_trans_sf"/>
</dbReference>
<feature type="transmembrane region" description="Helical" evidence="6">
    <location>
        <begin position="434"/>
        <end position="456"/>
    </location>
</feature>
<feature type="transmembrane region" description="Helical" evidence="6">
    <location>
        <begin position="221"/>
        <end position="240"/>
    </location>
</feature>
<proteinExistence type="predicted"/>
<dbReference type="OrthoDB" id="3936150at2759"/>
<feature type="transmembrane region" description="Helical" evidence="6">
    <location>
        <begin position="462"/>
        <end position="481"/>
    </location>
</feature>
<keyword evidence="4 6" id="KW-0472">Membrane</keyword>
<feature type="transmembrane region" description="Helical" evidence="6">
    <location>
        <begin position="161"/>
        <end position="185"/>
    </location>
</feature>
<dbReference type="SUPFAM" id="SSF103473">
    <property type="entry name" value="MFS general substrate transporter"/>
    <property type="match status" value="1"/>
</dbReference>
<evidence type="ECO:0000256" key="4">
    <source>
        <dbReference type="ARBA" id="ARBA00023136"/>
    </source>
</evidence>
<feature type="transmembrane region" description="Helical" evidence="6">
    <location>
        <begin position="313"/>
        <end position="334"/>
    </location>
</feature>
<evidence type="ECO:0000256" key="2">
    <source>
        <dbReference type="ARBA" id="ARBA00022692"/>
    </source>
</evidence>
<dbReference type="GO" id="GO:0022857">
    <property type="term" value="F:transmembrane transporter activity"/>
    <property type="evidence" value="ECO:0007669"/>
    <property type="project" value="InterPro"/>
</dbReference>
<feature type="transmembrane region" description="Helical" evidence="6">
    <location>
        <begin position="400"/>
        <end position="422"/>
    </location>
</feature>
<sequence>MNLADILKDIGNEGVFQVIALLTLAMPKLPMQWSMTVMSYAAYEPEWCCVPQDIRVDKNCNAQPSYKSTYGNCDLNSTVCSRKVFLASDDASTAVTEWDLVCEKQWIVSSLSAIQMGGVMVGALVSGFLSDVFGRKKVHFLSILVHALLNLGAGFSNSWQLFAVFRFFIGGAIGSYLVVHVPYILEFVSPRWRVIPASLPFAALGASLLPMAAWLLPDWRWMHFICAILCAPFLIGYFFLPESMRWLTVKGRVEDAAKVIEQIARINKKQYNADKCFKKIQKIAQKEKELVEKGKKYSYLDVYRGWKMARLTLTLQFVWFTTSLVGYGIILGISELAGNVYLNMFLVEAVEIPFIVATYYFSNRIGRRITALVYFILCTLTALAALIFHLTPSMPYRETAITVMCICCRSFVSAAAAVFIVVSTEVYPTVIRTLGYGAANTAAKIGGVLAPFLINMDTIPTVSYSVIFGTCLLCVAAVLSLSETKNMQMEDTLVKAGSKASLLSSLSVSSETTRGKRRRSSAQTRLIIDIDTDLIHHRSYSEYDDEDDDDETDDTGLVKEQEKVKENSALLHQRHKMYDPALASSGQPEVQEIESLRNTVTDTQTLNDNIYQSDIGRTSNDSVFIGGPVAETVTEIQQSKAAQKPDVALSSVDERGVAETHVHRTVNAGAVKSDPSIRDGRDKNNAKFVQEY</sequence>
<evidence type="ECO:0000256" key="5">
    <source>
        <dbReference type="SAM" id="MobiDB-lite"/>
    </source>
</evidence>
<reference evidence="8" key="1">
    <citation type="submission" date="2021-04" db="EMBL/GenBank/DDBJ databases">
        <authorList>
            <consortium name="Molecular Ecology Group"/>
        </authorList>
    </citation>
    <scope>NUCLEOTIDE SEQUENCE</scope>
</reference>
<gene>
    <name evidence="8" type="ORF">CUNI_LOCUS1939</name>
</gene>
<dbReference type="InterPro" id="IPR005829">
    <property type="entry name" value="Sugar_transporter_CS"/>
</dbReference>
<evidence type="ECO:0000259" key="7">
    <source>
        <dbReference type="PROSITE" id="PS50850"/>
    </source>
</evidence>